<evidence type="ECO:0000313" key="2">
    <source>
        <dbReference type="EMBL" id="PXF31580.1"/>
    </source>
</evidence>
<feature type="chain" id="PRO_5047348340" description="SH3b domain-containing protein" evidence="1">
    <location>
        <begin position="23"/>
        <end position="240"/>
    </location>
</feature>
<accession>A0ABX5M0W0</accession>
<name>A0ABX5M0W0_9GAMM</name>
<protein>
    <recommendedName>
        <fullName evidence="4">SH3b domain-containing protein</fullName>
    </recommendedName>
</protein>
<dbReference type="EMBL" id="LAPT01000038">
    <property type="protein sequence ID" value="PXF31580.1"/>
    <property type="molecule type" value="Genomic_DNA"/>
</dbReference>
<organism evidence="2 3">
    <name type="scientific">Pokkaliibacter plantistimulans</name>
    <dbReference type="NCBI Taxonomy" id="1635171"/>
    <lineage>
        <taxon>Bacteria</taxon>
        <taxon>Pseudomonadati</taxon>
        <taxon>Pseudomonadota</taxon>
        <taxon>Gammaproteobacteria</taxon>
        <taxon>Oceanospirillales</taxon>
        <taxon>Balneatrichaceae</taxon>
        <taxon>Pokkaliibacter</taxon>
    </lineage>
</organism>
<sequence length="240" mass="26919">MHTAFRFAIGLVLIMVSGLSQATDKLFQPTDSFTRFYRDLSQAIEKQDREAVMALVADNFRYERDPDGIFSKQSSGKDNFARVFLPSPVPEGYKKQIWQNLRSSVTPRLLFSTQWGVCPAPLPALEDIRAHTDLHYLASIDKGNVRLRAAPSLQSAVLDEVSNADVMVVGSDSGEPLALSPKANILTSAPDLWLKVQFNHLNEAYVHSSLVSFWELPRFCFAQEKGEWRLAAFVNGQRSQ</sequence>
<reference evidence="2 3" key="1">
    <citation type="submission" date="2015-03" db="EMBL/GenBank/DDBJ databases">
        <authorList>
            <person name="Krishnan R."/>
            <person name="Midha S."/>
            <person name="Patil P.B."/>
            <person name="Rameshkumar N."/>
        </authorList>
    </citation>
    <scope>NUCLEOTIDE SEQUENCE [LARGE SCALE GENOMIC DNA]</scope>
    <source>
        <strain evidence="2 3">L1E11</strain>
    </source>
</reference>
<feature type="signal peptide" evidence="1">
    <location>
        <begin position="1"/>
        <end position="22"/>
    </location>
</feature>
<keyword evidence="3" id="KW-1185">Reference proteome</keyword>
<proteinExistence type="predicted"/>
<comment type="caution">
    <text evidence="2">The sequence shown here is derived from an EMBL/GenBank/DDBJ whole genome shotgun (WGS) entry which is preliminary data.</text>
</comment>
<evidence type="ECO:0000256" key="1">
    <source>
        <dbReference type="SAM" id="SignalP"/>
    </source>
</evidence>
<evidence type="ECO:0008006" key="4">
    <source>
        <dbReference type="Google" id="ProtNLM"/>
    </source>
</evidence>
<dbReference type="Proteomes" id="UP000248090">
    <property type="component" value="Unassembled WGS sequence"/>
</dbReference>
<dbReference type="RefSeq" id="WP_110187028.1">
    <property type="nucleotide sequence ID" value="NZ_CP177354.1"/>
</dbReference>
<keyword evidence="1" id="KW-0732">Signal</keyword>
<gene>
    <name evidence="2" type="ORF">WH50_09095</name>
</gene>
<evidence type="ECO:0000313" key="3">
    <source>
        <dbReference type="Proteomes" id="UP000248090"/>
    </source>
</evidence>